<dbReference type="Proteomes" id="UP000306340">
    <property type="component" value="Unassembled WGS sequence"/>
</dbReference>
<feature type="domain" description="FAD/NAD(P)-binding" evidence="4">
    <location>
        <begin position="7"/>
        <end position="287"/>
    </location>
</feature>
<evidence type="ECO:0000256" key="2">
    <source>
        <dbReference type="ARBA" id="ARBA00022630"/>
    </source>
</evidence>
<comment type="caution">
    <text evidence="5">The sequence shown here is derived from an EMBL/GenBank/DDBJ whole genome shotgun (WGS) entry which is preliminary data.</text>
</comment>
<reference evidence="5 6" key="1">
    <citation type="submission" date="2019-04" db="EMBL/GenBank/DDBJ databases">
        <title>Crypto-aerobic microbial life in anoxic (sulfidic) marine sediments.</title>
        <authorList>
            <person name="Bhattacharya S."/>
            <person name="Roy C."/>
            <person name="Mondal N."/>
            <person name="Sarkar J."/>
            <person name="Mandal S."/>
            <person name="Rameez M.J."/>
            <person name="Ghosh W."/>
        </authorList>
    </citation>
    <scope>NUCLEOTIDE SEQUENCE [LARGE SCALE GENOMIC DNA]</scope>
    <source>
        <strain evidence="5 6">SBBC</strain>
    </source>
</reference>
<dbReference type="Pfam" id="PF07992">
    <property type="entry name" value="Pyr_redox_2"/>
    <property type="match status" value="1"/>
</dbReference>
<dbReference type="InterPro" id="IPR023753">
    <property type="entry name" value="FAD/NAD-binding_dom"/>
</dbReference>
<dbReference type="Gene3D" id="3.50.50.60">
    <property type="entry name" value="FAD/NAD(P)-binding domain"/>
    <property type="match status" value="2"/>
</dbReference>
<dbReference type="PANTHER" id="PTHR48105">
    <property type="entry name" value="THIOREDOXIN REDUCTASE 1-RELATED-RELATED"/>
    <property type="match status" value="1"/>
</dbReference>
<keyword evidence="3" id="KW-0560">Oxidoreductase</keyword>
<dbReference type="RefSeq" id="WP_136794640.1">
    <property type="nucleotide sequence ID" value="NZ_SWAU01000431.1"/>
</dbReference>
<dbReference type="PRINTS" id="PR00368">
    <property type="entry name" value="FADPNR"/>
</dbReference>
<keyword evidence="2" id="KW-0285">Flavoprotein</keyword>
<gene>
    <name evidence="5" type="ORF">FAZ78_23735</name>
</gene>
<proteinExistence type="predicted"/>
<dbReference type="SUPFAM" id="SSF51905">
    <property type="entry name" value="FAD/NAD(P)-binding domain"/>
    <property type="match status" value="1"/>
</dbReference>
<dbReference type="EMBL" id="SWAU01000431">
    <property type="protein sequence ID" value="TKA94181.1"/>
    <property type="molecule type" value="Genomic_DNA"/>
</dbReference>
<name>A0A4U0YWC7_9RHOB</name>
<dbReference type="GO" id="GO:0016491">
    <property type="term" value="F:oxidoreductase activity"/>
    <property type="evidence" value="ECO:0007669"/>
    <property type="project" value="UniProtKB-KW"/>
</dbReference>
<dbReference type="InterPro" id="IPR036188">
    <property type="entry name" value="FAD/NAD-bd_sf"/>
</dbReference>
<accession>A0A4U0YWC7</accession>
<dbReference type="AlphaFoldDB" id="A0A4U0YWC7"/>
<dbReference type="InterPro" id="IPR050097">
    <property type="entry name" value="Ferredoxin-NADP_redctase_2"/>
</dbReference>
<evidence type="ECO:0000313" key="5">
    <source>
        <dbReference type="EMBL" id="TKA94181.1"/>
    </source>
</evidence>
<evidence type="ECO:0000313" key="6">
    <source>
        <dbReference type="Proteomes" id="UP000306340"/>
    </source>
</evidence>
<evidence type="ECO:0000256" key="3">
    <source>
        <dbReference type="ARBA" id="ARBA00023002"/>
    </source>
</evidence>
<protein>
    <recommendedName>
        <fullName evidence="1">Thioredoxin reductase</fullName>
    </recommendedName>
</protein>
<organism evidence="5 6">
    <name type="scientific">Cereibacter changlensis</name>
    <dbReference type="NCBI Taxonomy" id="402884"/>
    <lineage>
        <taxon>Bacteria</taxon>
        <taxon>Pseudomonadati</taxon>
        <taxon>Pseudomonadota</taxon>
        <taxon>Alphaproteobacteria</taxon>
        <taxon>Rhodobacterales</taxon>
        <taxon>Paracoccaceae</taxon>
        <taxon>Cereibacter</taxon>
    </lineage>
</organism>
<evidence type="ECO:0000256" key="1">
    <source>
        <dbReference type="ARBA" id="ARBA00018719"/>
    </source>
</evidence>
<sequence>MRAPEPFDCLVIGGGPAGLTAAIYLARFRRKVALVDAGQSRAALIPRSHNHPGYPDGIRGVSLLAQMREQAARFGVSPVDAEVTGAQRDRDGGFLLQAGEDSFAAPHLVLATGVRDHVPPVSEPLRHVREGLIRQCPVCDAYEVIDRPVAIIGAGTCAAGEALFLRHYTADLVLLTLGKPLELEAETRARLQAAGVGIVEAQLVGMDFQEDSVQVRLAGESPRRFAAVYSGLGNEPRNGLAESLGVALADDGRIVTHNHQRTSVEGVYAAGDVVTGLNQIAVAMAQGEIAATAIHNALRQAEGRCLPA</sequence>
<dbReference type="PRINTS" id="PR00469">
    <property type="entry name" value="PNDRDTASEII"/>
</dbReference>
<evidence type="ECO:0000259" key="4">
    <source>
        <dbReference type="Pfam" id="PF07992"/>
    </source>
</evidence>